<evidence type="ECO:0000256" key="3">
    <source>
        <dbReference type="ARBA" id="ARBA00023125"/>
    </source>
</evidence>
<name>A0A8J2ZAS2_9PROT</name>
<reference evidence="6 7" key="1">
    <citation type="journal article" date="2014" name="Int. J. Syst. Evol. Microbiol.">
        <title>Complete genome sequence of Corynebacterium casei LMG S-19264T (=DSM 44701T), isolated from a smear-ripened cheese.</title>
        <authorList>
            <consortium name="US DOE Joint Genome Institute (JGI-PGF)"/>
            <person name="Walter F."/>
            <person name="Albersmeier A."/>
            <person name="Kalinowski J."/>
            <person name="Ruckert C."/>
        </authorList>
    </citation>
    <scope>NUCLEOTIDE SEQUENCE [LARGE SCALE GENOMIC DNA]</scope>
    <source>
        <strain evidence="6 7">CGMCC 1.16330</strain>
    </source>
</reference>
<sequence length="303" mass="32226">MMRRQLPPLAALRVFEAAGRRGGFTAAAEELGVTPSAVSHAVRTLEDHLGLPLFRRDPRGLALTPAGEALLAEASRAFDALAGTVGRLVAARHEAGLRISVAPTFAARWLLPRLPALRRRHPALAISITTEQDWVDLGDGRRDLAIRMAREPSGPGEWHRLVQERLVPVAAPAFAGLSLEAALARLPAIHLTTVSEDWAAWASRTGMAAPPDPRRGLRFDTAHMGLEAAAQGLGVALGRLPACAADLGARRVVALGPAVASGTAYWLVTRPGLLRQRDGRLLAAWLREELADPAEAPQAEPAA</sequence>
<organism evidence="6 7">
    <name type="scientific">Caldovatus sediminis</name>
    <dbReference type="NCBI Taxonomy" id="2041189"/>
    <lineage>
        <taxon>Bacteria</taxon>
        <taxon>Pseudomonadati</taxon>
        <taxon>Pseudomonadota</taxon>
        <taxon>Alphaproteobacteria</taxon>
        <taxon>Acetobacterales</taxon>
        <taxon>Roseomonadaceae</taxon>
        <taxon>Caldovatus</taxon>
    </lineage>
</organism>
<protein>
    <submittedName>
        <fullName evidence="6">LysR family transcriptional regulator</fullName>
    </submittedName>
</protein>
<dbReference type="CDD" id="cd08432">
    <property type="entry name" value="PBP2_GcdR_TrpI_HvrB_AmpR_like"/>
    <property type="match status" value="1"/>
</dbReference>
<dbReference type="Proteomes" id="UP000597507">
    <property type="component" value="Unassembled WGS sequence"/>
</dbReference>
<evidence type="ECO:0000256" key="4">
    <source>
        <dbReference type="ARBA" id="ARBA00023163"/>
    </source>
</evidence>
<keyword evidence="4" id="KW-0804">Transcription</keyword>
<dbReference type="RefSeq" id="WP_229677901.1">
    <property type="nucleotide sequence ID" value="NZ_BMKS01000004.1"/>
</dbReference>
<comment type="caution">
    <text evidence="6">The sequence shown here is derived from an EMBL/GenBank/DDBJ whole genome shotgun (WGS) entry which is preliminary data.</text>
</comment>
<keyword evidence="7" id="KW-1185">Reference proteome</keyword>
<accession>A0A8J2ZAS2</accession>
<dbReference type="EMBL" id="BMKS01000004">
    <property type="protein sequence ID" value="GGG31168.1"/>
    <property type="molecule type" value="Genomic_DNA"/>
</dbReference>
<dbReference type="Gene3D" id="1.10.10.10">
    <property type="entry name" value="Winged helix-like DNA-binding domain superfamily/Winged helix DNA-binding domain"/>
    <property type="match status" value="1"/>
</dbReference>
<evidence type="ECO:0000259" key="5">
    <source>
        <dbReference type="PROSITE" id="PS50931"/>
    </source>
</evidence>
<evidence type="ECO:0000256" key="1">
    <source>
        <dbReference type="ARBA" id="ARBA00009437"/>
    </source>
</evidence>
<dbReference type="AlphaFoldDB" id="A0A8J2ZAS2"/>
<dbReference type="GO" id="GO:0003700">
    <property type="term" value="F:DNA-binding transcription factor activity"/>
    <property type="evidence" value="ECO:0007669"/>
    <property type="project" value="InterPro"/>
</dbReference>
<dbReference type="SUPFAM" id="SSF46785">
    <property type="entry name" value="Winged helix' DNA-binding domain"/>
    <property type="match status" value="1"/>
</dbReference>
<dbReference type="FunFam" id="1.10.10.10:FF:000001">
    <property type="entry name" value="LysR family transcriptional regulator"/>
    <property type="match status" value="1"/>
</dbReference>
<comment type="similarity">
    <text evidence="1">Belongs to the LysR transcriptional regulatory family.</text>
</comment>
<dbReference type="PANTHER" id="PTHR30537:SF79">
    <property type="entry name" value="TRANSCRIPTIONAL REGULATOR-RELATED"/>
    <property type="match status" value="1"/>
</dbReference>
<dbReference type="PANTHER" id="PTHR30537">
    <property type="entry name" value="HTH-TYPE TRANSCRIPTIONAL REGULATOR"/>
    <property type="match status" value="1"/>
</dbReference>
<dbReference type="InterPro" id="IPR036390">
    <property type="entry name" value="WH_DNA-bd_sf"/>
</dbReference>
<keyword evidence="2" id="KW-0805">Transcription regulation</keyword>
<dbReference type="GO" id="GO:0043565">
    <property type="term" value="F:sequence-specific DNA binding"/>
    <property type="evidence" value="ECO:0007669"/>
    <property type="project" value="TreeGrafter"/>
</dbReference>
<dbReference type="PROSITE" id="PS50931">
    <property type="entry name" value="HTH_LYSR"/>
    <property type="match status" value="1"/>
</dbReference>
<proteinExistence type="inferred from homology"/>
<dbReference type="InterPro" id="IPR000847">
    <property type="entry name" value="LysR_HTH_N"/>
</dbReference>
<gene>
    <name evidence="6" type="primary">ampR</name>
    <name evidence="6" type="ORF">GCM10010964_18900</name>
</gene>
<dbReference type="GO" id="GO:0006351">
    <property type="term" value="P:DNA-templated transcription"/>
    <property type="evidence" value="ECO:0007669"/>
    <property type="project" value="TreeGrafter"/>
</dbReference>
<dbReference type="InterPro" id="IPR036388">
    <property type="entry name" value="WH-like_DNA-bd_sf"/>
</dbReference>
<dbReference type="InterPro" id="IPR058163">
    <property type="entry name" value="LysR-type_TF_proteobact-type"/>
</dbReference>
<dbReference type="PRINTS" id="PR00039">
    <property type="entry name" value="HTHLYSR"/>
</dbReference>
<dbReference type="Gene3D" id="3.40.190.10">
    <property type="entry name" value="Periplasmic binding protein-like II"/>
    <property type="match status" value="2"/>
</dbReference>
<evidence type="ECO:0000256" key="2">
    <source>
        <dbReference type="ARBA" id="ARBA00023015"/>
    </source>
</evidence>
<dbReference type="Pfam" id="PF03466">
    <property type="entry name" value="LysR_substrate"/>
    <property type="match status" value="1"/>
</dbReference>
<feature type="domain" description="HTH lysR-type" evidence="5">
    <location>
        <begin position="7"/>
        <end position="64"/>
    </location>
</feature>
<evidence type="ECO:0000313" key="7">
    <source>
        <dbReference type="Proteomes" id="UP000597507"/>
    </source>
</evidence>
<dbReference type="InterPro" id="IPR005119">
    <property type="entry name" value="LysR_subst-bd"/>
</dbReference>
<dbReference type="SUPFAM" id="SSF53850">
    <property type="entry name" value="Periplasmic binding protein-like II"/>
    <property type="match status" value="1"/>
</dbReference>
<evidence type="ECO:0000313" key="6">
    <source>
        <dbReference type="EMBL" id="GGG31168.1"/>
    </source>
</evidence>
<dbReference type="Pfam" id="PF00126">
    <property type="entry name" value="HTH_1"/>
    <property type="match status" value="1"/>
</dbReference>
<keyword evidence="3" id="KW-0238">DNA-binding</keyword>